<dbReference type="AlphaFoldDB" id="A0A822ZRK5"/>
<evidence type="ECO:0000313" key="2">
    <source>
        <dbReference type="EMBL" id="DAD45979.1"/>
    </source>
</evidence>
<comment type="caution">
    <text evidence="2">The sequence shown here is derived from an EMBL/GenBank/DDBJ whole genome shotgun (WGS) entry which is preliminary data.</text>
</comment>
<keyword evidence="3" id="KW-1185">Reference proteome</keyword>
<feature type="transmembrane region" description="Helical" evidence="1">
    <location>
        <begin position="90"/>
        <end position="110"/>
    </location>
</feature>
<evidence type="ECO:0000313" key="3">
    <source>
        <dbReference type="Proteomes" id="UP000607653"/>
    </source>
</evidence>
<keyword evidence="1" id="KW-0812">Transmembrane</keyword>
<gene>
    <name evidence="2" type="ORF">HUJ06_004209</name>
</gene>
<dbReference type="Proteomes" id="UP000607653">
    <property type="component" value="Unassembled WGS sequence"/>
</dbReference>
<evidence type="ECO:0000256" key="1">
    <source>
        <dbReference type="SAM" id="Phobius"/>
    </source>
</evidence>
<protein>
    <submittedName>
        <fullName evidence="2">Uncharacterized protein</fullName>
    </submittedName>
</protein>
<keyword evidence="1" id="KW-0472">Membrane</keyword>
<dbReference type="InterPro" id="IPR009500">
    <property type="entry name" value="DUF1118"/>
</dbReference>
<accession>A0A822ZRK5</accession>
<sequence length="113" mass="12610">MEFLAFLRFSSARKIVKIVAMAPKRKVLAYNENWQKQWYGKLEKNVLSNVEKAGLLSRAEKLGFTLSSIERLEVLSKAEEFGLLNLIEKAVSFSPATLALVALLFFVAGVNGC</sequence>
<keyword evidence="1" id="KW-1133">Transmembrane helix</keyword>
<name>A0A822ZRK5_NELNU</name>
<dbReference type="Pfam" id="PF06549">
    <property type="entry name" value="DUF1118"/>
    <property type="match status" value="1"/>
</dbReference>
<proteinExistence type="predicted"/>
<dbReference type="EMBL" id="DUZY01000007">
    <property type="protein sequence ID" value="DAD45979.1"/>
    <property type="molecule type" value="Genomic_DNA"/>
</dbReference>
<organism evidence="2 3">
    <name type="scientific">Nelumbo nucifera</name>
    <name type="common">Sacred lotus</name>
    <dbReference type="NCBI Taxonomy" id="4432"/>
    <lineage>
        <taxon>Eukaryota</taxon>
        <taxon>Viridiplantae</taxon>
        <taxon>Streptophyta</taxon>
        <taxon>Embryophyta</taxon>
        <taxon>Tracheophyta</taxon>
        <taxon>Spermatophyta</taxon>
        <taxon>Magnoliopsida</taxon>
        <taxon>Proteales</taxon>
        <taxon>Nelumbonaceae</taxon>
        <taxon>Nelumbo</taxon>
    </lineage>
</organism>
<reference evidence="2 3" key="1">
    <citation type="journal article" date="2020" name="Mol. Biol. Evol.">
        <title>Distinct Expression and Methylation Patterns for Genes with Different Fates following a Single Whole-Genome Duplication in Flowering Plants.</title>
        <authorList>
            <person name="Shi T."/>
            <person name="Rahmani R.S."/>
            <person name="Gugger P.F."/>
            <person name="Wang M."/>
            <person name="Li H."/>
            <person name="Zhang Y."/>
            <person name="Li Z."/>
            <person name="Wang Q."/>
            <person name="Van de Peer Y."/>
            <person name="Marchal K."/>
            <person name="Chen J."/>
        </authorList>
    </citation>
    <scope>NUCLEOTIDE SEQUENCE [LARGE SCALE GENOMIC DNA]</scope>
    <source>
        <tissue evidence="2">Leaf</tissue>
    </source>
</reference>